<evidence type="ECO:0000256" key="2">
    <source>
        <dbReference type="ARBA" id="ARBA00037999"/>
    </source>
</evidence>
<keyword evidence="1 4" id="KW-0663">Pyridoxal phosphate</keyword>
<feature type="active site" description="Proton acceptor" evidence="3">
    <location>
        <position position="189"/>
    </location>
</feature>
<gene>
    <name evidence="6" type="ORF">MuYL_1749</name>
</gene>
<evidence type="ECO:0000256" key="5">
    <source>
        <dbReference type="RuleBase" id="RU004508"/>
    </source>
</evidence>
<evidence type="ECO:0000256" key="3">
    <source>
        <dbReference type="PIRSR" id="PIRSR000390-1"/>
    </source>
</evidence>
<dbReference type="InterPro" id="IPR000653">
    <property type="entry name" value="DegT/StrS_aminotransferase"/>
</dbReference>
<feature type="modified residue" description="N6-(pyridoxal phosphate)lysine" evidence="4">
    <location>
        <position position="189"/>
    </location>
</feature>
<dbReference type="KEGG" id="muc:MuYL_1749"/>
<dbReference type="SUPFAM" id="SSF53383">
    <property type="entry name" value="PLP-dependent transferases"/>
    <property type="match status" value="1"/>
</dbReference>
<dbReference type="Pfam" id="PF01041">
    <property type="entry name" value="DegT_DnrJ_EryC1"/>
    <property type="match status" value="1"/>
</dbReference>
<organism evidence="6 7">
    <name type="scientific">Mucilaginibacter xinganensis</name>
    <dbReference type="NCBI Taxonomy" id="1234841"/>
    <lineage>
        <taxon>Bacteria</taxon>
        <taxon>Pseudomonadati</taxon>
        <taxon>Bacteroidota</taxon>
        <taxon>Sphingobacteriia</taxon>
        <taxon>Sphingobacteriales</taxon>
        <taxon>Sphingobacteriaceae</taxon>
        <taxon>Mucilaginibacter</taxon>
    </lineage>
</organism>
<protein>
    <submittedName>
        <fullName evidence="6">dTDP-4-amino-4,6-dideoxygalactose transaminase</fullName>
    </submittedName>
</protein>
<dbReference type="PANTHER" id="PTHR30244:SF36">
    <property type="entry name" value="3-OXO-GLUCOSE-6-PHOSPHATE:GLUTAMATE AMINOTRANSFERASE"/>
    <property type="match status" value="1"/>
</dbReference>
<reference evidence="6 7" key="1">
    <citation type="submission" date="2017-08" db="EMBL/GenBank/DDBJ databases">
        <title>Complete genome sequence of Mucilaginibacter sp. strain BJC16-A31.</title>
        <authorList>
            <consortium name="Henan University of Science and Technology"/>
            <person name="You X."/>
        </authorList>
    </citation>
    <scope>NUCLEOTIDE SEQUENCE [LARGE SCALE GENOMIC DNA]</scope>
    <source>
        <strain evidence="6 7">BJC16-A31</strain>
    </source>
</reference>
<dbReference type="GO" id="GO:0000271">
    <property type="term" value="P:polysaccharide biosynthetic process"/>
    <property type="evidence" value="ECO:0007669"/>
    <property type="project" value="TreeGrafter"/>
</dbReference>
<dbReference type="Gene3D" id="3.40.640.10">
    <property type="entry name" value="Type I PLP-dependent aspartate aminotransferase-like (Major domain)"/>
    <property type="match status" value="1"/>
</dbReference>
<accession>A0A223NUT2</accession>
<comment type="similarity">
    <text evidence="2 5">Belongs to the DegT/DnrJ/EryC1 family.</text>
</comment>
<dbReference type="PANTHER" id="PTHR30244">
    <property type="entry name" value="TRANSAMINASE"/>
    <property type="match status" value="1"/>
</dbReference>
<dbReference type="GO" id="GO:0030170">
    <property type="term" value="F:pyridoxal phosphate binding"/>
    <property type="evidence" value="ECO:0007669"/>
    <property type="project" value="TreeGrafter"/>
</dbReference>
<dbReference type="Proteomes" id="UP000215002">
    <property type="component" value="Chromosome"/>
</dbReference>
<dbReference type="EMBL" id="CP022743">
    <property type="protein sequence ID" value="ASU33645.1"/>
    <property type="molecule type" value="Genomic_DNA"/>
</dbReference>
<dbReference type="InterPro" id="IPR015424">
    <property type="entry name" value="PyrdxlP-dep_Trfase"/>
</dbReference>
<dbReference type="OrthoDB" id="9804264at2"/>
<evidence type="ECO:0000313" key="6">
    <source>
        <dbReference type="EMBL" id="ASU33645.1"/>
    </source>
</evidence>
<dbReference type="AlphaFoldDB" id="A0A223NUT2"/>
<dbReference type="PIRSF" id="PIRSF000390">
    <property type="entry name" value="PLP_StrS"/>
    <property type="match status" value="1"/>
</dbReference>
<dbReference type="Gene3D" id="3.90.1150.10">
    <property type="entry name" value="Aspartate Aminotransferase, domain 1"/>
    <property type="match status" value="1"/>
</dbReference>
<dbReference type="RefSeq" id="WP_094570072.1">
    <property type="nucleotide sequence ID" value="NZ_CP022743.1"/>
</dbReference>
<dbReference type="GO" id="GO:0008483">
    <property type="term" value="F:transaminase activity"/>
    <property type="evidence" value="ECO:0007669"/>
    <property type="project" value="TreeGrafter"/>
</dbReference>
<keyword evidence="7" id="KW-1185">Reference proteome</keyword>
<name>A0A223NUT2_9SPHI</name>
<evidence type="ECO:0000313" key="7">
    <source>
        <dbReference type="Proteomes" id="UP000215002"/>
    </source>
</evidence>
<sequence length="368" mass="41471">MIKFLDLKGINQQYREGLRLAFDRVLDSGWYILGNEVNLFEQQFAEYCGTKHAIGVANGLDALILIIRAYKELGVFKDNDEIIVPANTYIASILAISANDLIPVLVEPDIDTYNIDPKLIEAKITTRTKAILPVHLYGNLCDMKSINSIAEKYNLKVIEDCAQAHGATNDGKAAGNFGDAAGFSFYPGKNLGALGDAGAVTTNDTDLAVTIRALLNYGSEKKYHNQYKGINSRLDEVQAALLGVKLHTLNDETRIKREIANRYLLEIKNPKIKLPKIATQEQHVWHLFVVRTANREKLQQYLTEKGIQTVIHYPIPPHKQQAYKDWNDLRYPISEEIHREVLSIPLNFILTSEEVSYIIKTLNDYGKD</sequence>
<evidence type="ECO:0000256" key="1">
    <source>
        <dbReference type="ARBA" id="ARBA00022898"/>
    </source>
</evidence>
<proteinExistence type="inferred from homology"/>
<dbReference type="InterPro" id="IPR015421">
    <property type="entry name" value="PyrdxlP-dep_Trfase_major"/>
</dbReference>
<evidence type="ECO:0000256" key="4">
    <source>
        <dbReference type="PIRSR" id="PIRSR000390-2"/>
    </source>
</evidence>
<dbReference type="CDD" id="cd00616">
    <property type="entry name" value="AHBA_syn"/>
    <property type="match status" value="1"/>
</dbReference>
<dbReference type="InterPro" id="IPR015422">
    <property type="entry name" value="PyrdxlP-dep_Trfase_small"/>
</dbReference>